<keyword evidence="3" id="KW-1185">Reference proteome</keyword>
<sequence precursor="true">MRLCGIALVLLCGVAAPGVAQNRPTGLLVPAYFYPAGGAKDARWQQLADAAKNGVPLTVIVNPASGPGKVTDPNYTAVIDGVQKAGVTTVGYVSTSYARRPAADVLADVKTWLKLYPTTQGIFLDEQPSGAAEVAAYLELCESIRRLNPKLTILSNPGTVCDAGYFGTGGPDVVCVHENEGSFRKYARPAKAYPPGRTAGLVHTTPQGANPAAEVALARGHGFGMVFVTDARMPNPWDRLPTYWDDLLTAVAPPTAGGKKN</sequence>
<proteinExistence type="predicted"/>
<feature type="chain" id="PRO_5022057347" evidence="1">
    <location>
        <begin position="21"/>
        <end position="261"/>
    </location>
</feature>
<evidence type="ECO:0000313" key="2">
    <source>
        <dbReference type="EMBL" id="QDU18439.1"/>
    </source>
</evidence>
<organism evidence="2 3">
    <name type="scientific">Urbifossiella limnaea</name>
    <dbReference type="NCBI Taxonomy" id="2528023"/>
    <lineage>
        <taxon>Bacteria</taxon>
        <taxon>Pseudomonadati</taxon>
        <taxon>Planctomycetota</taxon>
        <taxon>Planctomycetia</taxon>
        <taxon>Gemmatales</taxon>
        <taxon>Gemmataceae</taxon>
        <taxon>Urbifossiella</taxon>
    </lineage>
</organism>
<dbReference type="AlphaFoldDB" id="A0A517XLQ9"/>
<protein>
    <submittedName>
        <fullName evidence="2">Spherulation-specific family 4</fullName>
    </submittedName>
</protein>
<evidence type="ECO:0000256" key="1">
    <source>
        <dbReference type="SAM" id="SignalP"/>
    </source>
</evidence>
<accession>A0A517XLQ9</accession>
<dbReference type="EMBL" id="CP036273">
    <property type="protein sequence ID" value="QDU18439.1"/>
    <property type="molecule type" value="Genomic_DNA"/>
</dbReference>
<name>A0A517XLQ9_9BACT</name>
<dbReference type="OrthoDB" id="508445at2"/>
<reference evidence="2 3" key="1">
    <citation type="submission" date="2019-02" db="EMBL/GenBank/DDBJ databases">
        <title>Deep-cultivation of Planctomycetes and their phenomic and genomic characterization uncovers novel biology.</title>
        <authorList>
            <person name="Wiegand S."/>
            <person name="Jogler M."/>
            <person name="Boedeker C."/>
            <person name="Pinto D."/>
            <person name="Vollmers J."/>
            <person name="Rivas-Marin E."/>
            <person name="Kohn T."/>
            <person name="Peeters S.H."/>
            <person name="Heuer A."/>
            <person name="Rast P."/>
            <person name="Oberbeckmann S."/>
            <person name="Bunk B."/>
            <person name="Jeske O."/>
            <person name="Meyerdierks A."/>
            <person name="Storesund J.E."/>
            <person name="Kallscheuer N."/>
            <person name="Luecker S."/>
            <person name="Lage O.M."/>
            <person name="Pohl T."/>
            <person name="Merkel B.J."/>
            <person name="Hornburger P."/>
            <person name="Mueller R.-W."/>
            <person name="Bruemmer F."/>
            <person name="Labrenz M."/>
            <person name="Spormann A.M."/>
            <person name="Op den Camp H."/>
            <person name="Overmann J."/>
            <person name="Amann R."/>
            <person name="Jetten M.S.M."/>
            <person name="Mascher T."/>
            <person name="Medema M.H."/>
            <person name="Devos D.P."/>
            <person name="Kaster A.-K."/>
            <person name="Ovreas L."/>
            <person name="Rohde M."/>
            <person name="Galperin M.Y."/>
            <person name="Jogler C."/>
        </authorList>
    </citation>
    <scope>NUCLEOTIDE SEQUENCE [LARGE SCALE GENOMIC DNA]</scope>
    <source>
        <strain evidence="2 3">ETA_A1</strain>
    </source>
</reference>
<feature type="signal peptide" evidence="1">
    <location>
        <begin position="1"/>
        <end position="20"/>
    </location>
</feature>
<dbReference type="Proteomes" id="UP000319576">
    <property type="component" value="Chromosome"/>
</dbReference>
<dbReference type="Pfam" id="PF12138">
    <property type="entry name" value="Spherulin4"/>
    <property type="match status" value="1"/>
</dbReference>
<dbReference type="PANTHER" id="PTHR35040">
    <property type="match status" value="1"/>
</dbReference>
<dbReference type="InterPro" id="IPR021986">
    <property type="entry name" value="Spherulin4"/>
</dbReference>
<dbReference type="KEGG" id="uli:ETAA1_03260"/>
<evidence type="ECO:0000313" key="3">
    <source>
        <dbReference type="Proteomes" id="UP000319576"/>
    </source>
</evidence>
<keyword evidence="1" id="KW-0732">Signal</keyword>
<gene>
    <name evidence="2" type="ORF">ETAA1_03260</name>
</gene>
<dbReference type="RefSeq" id="WP_145233731.1">
    <property type="nucleotide sequence ID" value="NZ_CP036273.1"/>
</dbReference>
<dbReference type="PANTHER" id="PTHR35040:SF9">
    <property type="entry name" value="4-LIKE CELL SURFACE PROTEIN, PUTATIVE (AFU_ORTHOLOGUE AFUA_4G14080)-RELATED"/>
    <property type="match status" value="1"/>
</dbReference>